<keyword evidence="2" id="KW-1185">Reference proteome</keyword>
<sequence>MPRAPLPAELPGTCRTPKCGSSHPEPAPAGWARVQVLGRRPSARAWCSSQCASYALSHPTRRAVGGPGTCQQQECGTAQADAVDTTGWIRIQVIDSTDPVRFWCSGLCAVYGLALAELRMEVLADA</sequence>
<accession>A0ABZ1ZIJ0</accession>
<name>A0ABZ1ZIJ0_STRAQ</name>
<proteinExistence type="predicted"/>
<dbReference type="EMBL" id="CP109491">
    <property type="protein sequence ID" value="WUX38500.1"/>
    <property type="molecule type" value="Genomic_DNA"/>
</dbReference>
<evidence type="ECO:0000313" key="1">
    <source>
        <dbReference type="EMBL" id="WUX38500.1"/>
    </source>
</evidence>
<gene>
    <name evidence="1" type="ORF">OG367_20660</name>
</gene>
<organism evidence="1 2">
    <name type="scientific">Streptomyces anulatus</name>
    <name type="common">Streptomyces chrysomallus</name>
    <dbReference type="NCBI Taxonomy" id="1892"/>
    <lineage>
        <taxon>Bacteria</taxon>
        <taxon>Bacillati</taxon>
        <taxon>Actinomycetota</taxon>
        <taxon>Actinomycetes</taxon>
        <taxon>Kitasatosporales</taxon>
        <taxon>Streptomycetaceae</taxon>
        <taxon>Streptomyces</taxon>
    </lineage>
</organism>
<dbReference type="Proteomes" id="UP001431926">
    <property type="component" value="Chromosome"/>
</dbReference>
<reference evidence="1" key="1">
    <citation type="submission" date="2022-10" db="EMBL/GenBank/DDBJ databases">
        <title>The complete genomes of actinobacterial strains from the NBC collection.</title>
        <authorList>
            <person name="Joergensen T.S."/>
            <person name="Alvarez Arevalo M."/>
            <person name="Sterndorff E.B."/>
            <person name="Faurdal D."/>
            <person name="Vuksanovic O."/>
            <person name="Mourched A.-S."/>
            <person name="Charusanti P."/>
            <person name="Shaw S."/>
            <person name="Blin K."/>
            <person name="Weber T."/>
        </authorList>
    </citation>
    <scope>NUCLEOTIDE SEQUENCE</scope>
    <source>
        <strain evidence="1">NBC_01436</strain>
    </source>
</reference>
<dbReference type="RefSeq" id="WP_329356934.1">
    <property type="nucleotide sequence ID" value="NZ_CP109490.1"/>
</dbReference>
<protein>
    <submittedName>
        <fullName evidence="1">Uncharacterized protein</fullName>
    </submittedName>
</protein>
<evidence type="ECO:0000313" key="2">
    <source>
        <dbReference type="Proteomes" id="UP001431926"/>
    </source>
</evidence>